<accession>A0A2P2PU24</accession>
<reference evidence="1" key="1">
    <citation type="submission" date="2018-02" db="EMBL/GenBank/DDBJ databases">
        <title>Rhizophora mucronata_Transcriptome.</title>
        <authorList>
            <person name="Meera S.P."/>
            <person name="Sreeshan A."/>
            <person name="Augustine A."/>
        </authorList>
    </citation>
    <scope>NUCLEOTIDE SEQUENCE</scope>
    <source>
        <tissue evidence="1">Leaf</tissue>
    </source>
</reference>
<organism evidence="1">
    <name type="scientific">Rhizophora mucronata</name>
    <name type="common">Asiatic mangrove</name>
    <dbReference type="NCBI Taxonomy" id="61149"/>
    <lineage>
        <taxon>Eukaryota</taxon>
        <taxon>Viridiplantae</taxon>
        <taxon>Streptophyta</taxon>
        <taxon>Embryophyta</taxon>
        <taxon>Tracheophyta</taxon>
        <taxon>Spermatophyta</taxon>
        <taxon>Magnoliopsida</taxon>
        <taxon>eudicotyledons</taxon>
        <taxon>Gunneridae</taxon>
        <taxon>Pentapetalae</taxon>
        <taxon>rosids</taxon>
        <taxon>fabids</taxon>
        <taxon>Malpighiales</taxon>
        <taxon>Rhizophoraceae</taxon>
        <taxon>Rhizophora</taxon>
    </lineage>
</organism>
<sequence length="27" mass="2868">MKSLGVEPSVSVYNIISKGPNMAQSQC</sequence>
<protein>
    <submittedName>
        <fullName evidence="1">Uncharacterized protein</fullName>
    </submittedName>
</protein>
<proteinExistence type="predicted"/>
<evidence type="ECO:0000313" key="1">
    <source>
        <dbReference type="EMBL" id="MBX58205.1"/>
    </source>
</evidence>
<name>A0A2P2PU24_RHIMU</name>
<dbReference type="AlphaFoldDB" id="A0A2P2PU24"/>
<dbReference type="EMBL" id="GGEC01077721">
    <property type="protein sequence ID" value="MBX58205.1"/>
    <property type="molecule type" value="Transcribed_RNA"/>
</dbReference>